<dbReference type="InterPro" id="IPR014266">
    <property type="entry name" value="PEP-CTERM_TPR_PrsT"/>
</dbReference>
<keyword evidence="1" id="KW-0802">TPR repeat</keyword>
<dbReference type="STRING" id="493475.GARC_5055"/>
<dbReference type="NCBIfam" id="TIGR02917">
    <property type="entry name" value="PEP_TPR_lipo"/>
    <property type="match status" value="1"/>
</dbReference>
<dbReference type="EMBL" id="BAEO01000066">
    <property type="protein sequence ID" value="GAC21990.1"/>
    <property type="molecule type" value="Genomic_DNA"/>
</dbReference>
<reference evidence="3 4" key="1">
    <citation type="journal article" date="2017" name="Antonie Van Leeuwenhoek">
        <title>Rhizobium rhizosphaerae sp. nov., a novel species isolated from rice rhizosphere.</title>
        <authorList>
            <person name="Zhao J.J."/>
            <person name="Zhang J."/>
            <person name="Zhang R.J."/>
            <person name="Zhang C.W."/>
            <person name="Yin H.Q."/>
            <person name="Zhang X.X."/>
        </authorList>
    </citation>
    <scope>NUCLEOTIDE SEQUENCE [LARGE SCALE GENOMIC DNA]</scope>
    <source>
        <strain evidence="3 4">BSs20135</strain>
    </source>
</reference>
<dbReference type="Pfam" id="PF14559">
    <property type="entry name" value="TPR_19"/>
    <property type="match status" value="1"/>
</dbReference>
<name>K6ZF03_9ALTE</name>
<proteinExistence type="predicted"/>
<keyword evidence="2" id="KW-0732">Signal</keyword>
<dbReference type="SUPFAM" id="SSF48452">
    <property type="entry name" value="TPR-like"/>
    <property type="match status" value="5"/>
</dbReference>
<dbReference type="PROSITE" id="PS51257">
    <property type="entry name" value="PROKAR_LIPOPROTEIN"/>
    <property type="match status" value="1"/>
</dbReference>
<accession>K6ZF03</accession>
<dbReference type="PROSITE" id="PS50005">
    <property type="entry name" value="TPR"/>
    <property type="match status" value="1"/>
</dbReference>
<protein>
    <submittedName>
        <fullName evidence="3">Uncharacterized protein</fullName>
    </submittedName>
</protein>
<organism evidence="3 4">
    <name type="scientific">Paraglaciecola arctica BSs20135</name>
    <dbReference type="NCBI Taxonomy" id="493475"/>
    <lineage>
        <taxon>Bacteria</taxon>
        <taxon>Pseudomonadati</taxon>
        <taxon>Pseudomonadota</taxon>
        <taxon>Gammaproteobacteria</taxon>
        <taxon>Alteromonadales</taxon>
        <taxon>Alteromonadaceae</taxon>
        <taxon>Paraglaciecola</taxon>
    </lineage>
</organism>
<dbReference type="SMART" id="SM00028">
    <property type="entry name" value="TPR"/>
    <property type="match status" value="8"/>
</dbReference>
<dbReference type="Pfam" id="PF13181">
    <property type="entry name" value="TPR_8"/>
    <property type="match status" value="1"/>
</dbReference>
<dbReference type="InterPro" id="IPR011990">
    <property type="entry name" value="TPR-like_helical_dom_sf"/>
</dbReference>
<dbReference type="Gene3D" id="1.25.40.10">
    <property type="entry name" value="Tetratricopeptide repeat domain"/>
    <property type="match status" value="5"/>
</dbReference>
<evidence type="ECO:0000313" key="3">
    <source>
        <dbReference type="EMBL" id="GAC21990.1"/>
    </source>
</evidence>
<dbReference type="PANTHER" id="PTHR12558">
    <property type="entry name" value="CELL DIVISION CYCLE 16,23,27"/>
    <property type="match status" value="1"/>
</dbReference>
<evidence type="ECO:0000313" key="4">
    <source>
        <dbReference type="Proteomes" id="UP000006327"/>
    </source>
</evidence>
<feature type="repeat" description="TPR" evidence="1">
    <location>
        <begin position="466"/>
        <end position="499"/>
    </location>
</feature>
<keyword evidence="4" id="KW-1185">Reference proteome</keyword>
<dbReference type="AlphaFoldDB" id="K6ZF03"/>
<evidence type="ECO:0000256" key="1">
    <source>
        <dbReference type="PROSITE-ProRule" id="PRU00339"/>
    </source>
</evidence>
<feature type="chain" id="PRO_5003900858" evidence="2">
    <location>
        <begin position="24"/>
        <end position="919"/>
    </location>
</feature>
<dbReference type="OrthoDB" id="9766710at2"/>
<dbReference type="eggNOG" id="COG0457">
    <property type="taxonomic scope" value="Bacteria"/>
</dbReference>
<gene>
    <name evidence="3" type="ORF">GARC_5055</name>
</gene>
<feature type="signal peptide" evidence="2">
    <location>
        <begin position="1"/>
        <end position="23"/>
    </location>
</feature>
<evidence type="ECO:0000256" key="2">
    <source>
        <dbReference type="SAM" id="SignalP"/>
    </source>
</evidence>
<dbReference type="Proteomes" id="UP000006327">
    <property type="component" value="Unassembled WGS sequence"/>
</dbReference>
<dbReference type="InterPro" id="IPR019734">
    <property type="entry name" value="TPR_rpt"/>
</dbReference>
<sequence>MKSIKFSKLIIASTLAISLVACGQKTTEESLVSANRFIQSGKTDAAIIELKNAVSLAPEDGSIRLTLGKLYVQKGTFDAAEKELHKARERGVSDDEVIPLLAQVYYYSDQFDAAVKLLDTAKVSEPSALSTALLFQYLAYLQSTKDTTVISLEDIKASLSEQDLLVAEAFTNFYNKDYAQTKAQLQELVKMSYRPVETEYLNALISYISSDYASAVDSFKQIKKLMPQPNTVNFQLVESMIKAEQLDEADNEADKLLKLNSNNPLINFYKGNIAYKRKNFEQASLYSEKAIQNGLDSVSVRMIAGVSAYQLESFEHAYKHLNFLSQRQDFHSDDVNRLLARVQLILGYNIEASDSLQSLQQMDRSDAELFSLTGAKLAMSGNFGSANDLLNQAQELDGSNNAVKMRLAAMNIGKDEEQAIALLKEVVDNDKDLAIGWMQLAMAHVRNGDRAAALDVAKQWYEIDKANGKTLEGVIYFNSGDLDKALLAFNEAILITPQQLGANQYLLQIYEQRKQPLEILTVAKNILSFSPNNSQALIAVVNSGKQLQQNLEVEAYLEKIHKMDSSNKGALSALALSKRLNGQPKLAIQLLGEVDGLDPLGFMTLGDTYIQLGDTKQGLATYEKWGVEYPNTLYPYLRQIGGHELIGNDQRALELTESAMQIFPSENMLTLLQLHYATKLNQIKKANLILKKIKQNPENNNNTLIPYYEGQLALNAMDYEKAEKLLLKAHNLYPSYISAAMLGKAMIGNGHITQAKAMFEKQLSIQGTPSPQKFRGIVASFYTYIGDYNKAAGMYKDLLVQFGETAALLNNFAFNTLMANADLEEAITAATKAVALAPENGDILDTLGWIQFKDNQMGNAYVNLSKAAVMQPASNAINLHFAELLISMGNMKKANEILDKVKRPTNEESKRLMQLRSKL</sequence>
<dbReference type="PANTHER" id="PTHR12558:SF13">
    <property type="entry name" value="CELL DIVISION CYCLE PROTEIN 27 HOMOLOG"/>
    <property type="match status" value="1"/>
</dbReference>
<comment type="caution">
    <text evidence="3">The sequence shown here is derived from an EMBL/GenBank/DDBJ whole genome shotgun (WGS) entry which is preliminary data.</text>
</comment>
<dbReference type="RefSeq" id="WP_007625525.1">
    <property type="nucleotide sequence ID" value="NZ_BAEO01000066.1"/>
</dbReference>